<feature type="chain" id="PRO_5035284732" evidence="1">
    <location>
        <begin position="24"/>
        <end position="263"/>
    </location>
</feature>
<evidence type="ECO:0000256" key="1">
    <source>
        <dbReference type="SAM" id="SignalP"/>
    </source>
</evidence>
<dbReference type="EMBL" id="JAHLQT010001931">
    <property type="protein sequence ID" value="KAG7177668.1"/>
    <property type="molecule type" value="Genomic_DNA"/>
</dbReference>
<dbReference type="AlphaFoldDB" id="A0A8J5NDH8"/>
<organism evidence="2 3">
    <name type="scientific">Homarus americanus</name>
    <name type="common">American lobster</name>
    <dbReference type="NCBI Taxonomy" id="6706"/>
    <lineage>
        <taxon>Eukaryota</taxon>
        <taxon>Metazoa</taxon>
        <taxon>Ecdysozoa</taxon>
        <taxon>Arthropoda</taxon>
        <taxon>Crustacea</taxon>
        <taxon>Multicrustacea</taxon>
        <taxon>Malacostraca</taxon>
        <taxon>Eumalacostraca</taxon>
        <taxon>Eucarida</taxon>
        <taxon>Decapoda</taxon>
        <taxon>Pleocyemata</taxon>
        <taxon>Astacidea</taxon>
        <taxon>Nephropoidea</taxon>
        <taxon>Nephropidae</taxon>
        <taxon>Homarus</taxon>
    </lineage>
</organism>
<reference evidence="2" key="1">
    <citation type="journal article" date="2021" name="Sci. Adv.">
        <title>The American lobster genome reveals insights on longevity, neural, and immune adaptations.</title>
        <authorList>
            <person name="Polinski J.M."/>
            <person name="Zimin A.V."/>
            <person name="Clark K.F."/>
            <person name="Kohn A.B."/>
            <person name="Sadowski N."/>
            <person name="Timp W."/>
            <person name="Ptitsyn A."/>
            <person name="Khanna P."/>
            <person name="Romanova D.Y."/>
            <person name="Williams P."/>
            <person name="Greenwood S.J."/>
            <person name="Moroz L.L."/>
            <person name="Walt D.R."/>
            <person name="Bodnar A.G."/>
        </authorList>
    </citation>
    <scope>NUCLEOTIDE SEQUENCE</scope>
    <source>
        <strain evidence="2">GMGI-L3</strain>
    </source>
</reference>
<keyword evidence="3" id="KW-1185">Reference proteome</keyword>
<feature type="non-terminal residue" evidence="2">
    <location>
        <position position="1"/>
    </location>
</feature>
<dbReference type="Proteomes" id="UP000747542">
    <property type="component" value="Unassembled WGS sequence"/>
</dbReference>
<comment type="caution">
    <text evidence="2">The sequence shown here is derived from an EMBL/GenBank/DDBJ whole genome shotgun (WGS) entry which is preliminary data.</text>
</comment>
<evidence type="ECO:0000313" key="2">
    <source>
        <dbReference type="EMBL" id="KAG7177668.1"/>
    </source>
</evidence>
<accession>A0A8J5NDH8</accession>
<gene>
    <name evidence="2" type="primary">viGluR-L9</name>
    <name evidence="2" type="ORF">Hamer_G008320</name>
</gene>
<keyword evidence="2" id="KW-0675">Receptor</keyword>
<evidence type="ECO:0000313" key="3">
    <source>
        <dbReference type="Proteomes" id="UP000747542"/>
    </source>
</evidence>
<keyword evidence="1" id="KW-0732">Signal</keyword>
<proteinExistence type="predicted"/>
<name>A0A8J5NDH8_HOMAM</name>
<feature type="signal peptide" evidence="1">
    <location>
        <begin position="1"/>
        <end position="23"/>
    </location>
</feature>
<sequence length="263" mass="29901">MAPCIRWNLLVLVMSVFIVEGRARSLQNPVSSTLPEENTAALGNLLAKVVGQELDGCYLVVITAGVHQTSNVFTPIVRFLEDIHTYLWPRTKMVMVGPRAHPHAFLNHHAFRNTAHALYLAPQLDILQSRAPTTLQGVGEVHLREENCSEGGDRERVGRERKNSSMLCGDVEVYWRCLYCNQGKPDVFLLDLWKLHSPYHAHHVLFPDQFENFHGHKFRIVSMDWFPFLGFTRDSNASATTVTLTDSLDYRMLTAISRVLNFT</sequence>
<protein>
    <submittedName>
        <fullName evidence="2">Putative variant ionotropic glutamate receptor-like 9</fullName>
    </submittedName>
</protein>